<dbReference type="Gene3D" id="3.30.70.270">
    <property type="match status" value="1"/>
</dbReference>
<dbReference type="GO" id="GO:0003964">
    <property type="term" value="F:RNA-directed DNA polymerase activity"/>
    <property type="evidence" value="ECO:0007669"/>
    <property type="project" value="UniProtKB-KW"/>
</dbReference>
<accession>A0A5A7UFE5</accession>
<reference evidence="3 4" key="1">
    <citation type="submission" date="2019-08" db="EMBL/GenBank/DDBJ databases">
        <title>Draft genome sequences of two oriental melons (Cucumis melo L. var makuwa).</title>
        <authorList>
            <person name="Kwon S.-Y."/>
        </authorList>
    </citation>
    <scope>NUCLEOTIDE SEQUENCE [LARGE SCALE GENOMIC DNA]</scope>
    <source>
        <strain evidence="4">cv. Chang Bougi</strain>
        <strain evidence="3">cv. SW 3</strain>
        <tissue evidence="1">Leaf</tissue>
    </source>
</reference>
<dbReference type="EMBL" id="SSTE01009109">
    <property type="protein sequence ID" value="KAA0053818.1"/>
    <property type="molecule type" value="Genomic_DNA"/>
</dbReference>
<name>A0A5A7UFE5_CUCMM</name>
<dbReference type="EMBL" id="SSTD01003829">
    <property type="protein sequence ID" value="TYK25583.1"/>
    <property type="molecule type" value="Genomic_DNA"/>
</dbReference>
<dbReference type="InterPro" id="IPR053134">
    <property type="entry name" value="RNA-dir_DNA_polymerase"/>
</dbReference>
<keyword evidence="1" id="KW-0695">RNA-directed DNA polymerase</keyword>
<protein>
    <submittedName>
        <fullName evidence="1">RNA-directed DNA polymerase-like protein</fullName>
    </submittedName>
</protein>
<dbReference type="SUPFAM" id="SSF56672">
    <property type="entry name" value="DNA/RNA polymerases"/>
    <property type="match status" value="1"/>
</dbReference>
<comment type="caution">
    <text evidence="1">The sequence shown here is derived from an EMBL/GenBank/DDBJ whole genome shotgun (WGS) entry which is preliminary data.</text>
</comment>
<dbReference type="PANTHER" id="PTHR24559:SF436">
    <property type="entry name" value="RNA-DIRECTED DNA POLYMERASE HOMOLOG"/>
    <property type="match status" value="1"/>
</dbReference>
<evidence type="ECO:0000313" key="4">
    <source>
        <dbReference type="Proteomes" id="UP000321947"/>
    </source>
</evidence>
<proteinExistence type="predicted"/>
<sequence length="102" mass="11737">MINDLFDQLNEAQYFMKLDLRLGYYQVFHEYLDQFVVFYLDDIVAFGSNLEEHQVNESKPFVVETDVSDFALGGPHTIAPIHPNTFPDFGSLANPSFQTSRL</sequence>
<evidence type="ECO:0000313" key="1">
    <source>
        <dbReference type="EMBL" id="KAA0053818.1"/>
    </source>
</evidence>
<dbReference type="AlphaFoldDB" id="A0A5A7UFE5"/>
<dbReference type="Proteomes" id="UP000321947">
    <property type="component" value="Unassembled WGS sequence"/>
</dbReference>
<dbReference type="OrthoDB" id="6778550at2759"/>
<keyword evidence="1" id="KW-0808">Transferase</keyword>
<evidence type="ECO:0000313" key="2">
    <source>
        <dbReference type="EMBL" id="TYK25583.1"/>
    </source>
</evidence>
<dbReference type="InterPro" id="IPR043128">
    <property type="entry name" value="Rev_trsase/Diguanyl_cyclase"/>
</dbReference>
<dbReference type="PANTHER" id="PTHR24559">
    <property type="entry name" value="TRANSPOSON TY3-I GAG-POL POLYPROTEIN"/>
    <property type="match status" value="1"/>
</dbReference>
<organism evidence="1 3">
    <name type="scientific">Cucumis melo var. makuwa</name>
    <name type="common">Oriental melon</name>
    <dbReference type="NCBI Taxonomy" id="1194695"/>
    <lineage>
        <taxon>Eukaryota</taxon>
        <taxon>Viridiplantae</taxon>
        <taxon>Streptophyta</taxon>
        <taxon>Embryophyta</taxon>
        <taxon>Tracheophyta</taxon>
        <taxon>Spermatophyta</taxon>
        <taxon>Magnoliopsida</taxon>
        <taxon>eudicotyledons</taxon>
        <taxon>Gunneridae</taxon>
        <taxon>Pentapetalae</taxon>
        <taxon>rosids</taxon>
        <taxon>fabids</taxon>
        <taxon>Cucurbitales</taxon>
        <taxon>Cucurbitaceae</taxon>
        <taxon>Benincaseae</taxon>
        <taxon>Cucumis</taxon>
    </lineage>
</organism>
<gene>
    <name evidence="2" type="ORF">E5676_scaffold352G007410</name>
    <name evidence="1" type="ORF">E6C27_scaffold135G002050</name>
</gene>
<dbReference type="InterPro" id="IPR043502">
    <property type="entry name" value="DNA/RNA_pol_sf"/>
</dbReference>
<dbReference type="Proteomes" id="UP000321393">
    <property type="component" value="Unassembled WGS sequence"/>
</dbReference>
<keyword evidence="1" id="KW-0548">Nucleotidyltransferase</keyword>
<evidence type="ECO:0000313" key="3">
    <source>
        <dbReference type="Proteomes" id="UP000321393"/>
    </source>
</evidence>